<gene>
    <name evidence="2" type="ORF">BDN70DRAFT_763998</name>
</gene>
<evidence type="ECO:0000256" key="1">
    <source>
        <dbReference type="SAM" id="MobiDB-lite"/>
    </source>
</evidence>
<dbReference type="AlphaFoldDB" id="A0A9P5YQA2"/>
<feature type="region of interest" description="Disordered" evidence="1">
    <location>
        <begin position="136"/>
        <end position="166"/>
    </location>
</feature>
<feature type="compositionally biased region" description="Polar residues" evidence="1">
    <location>
        <begin position="439"/>
        <end position="449"/>
    </location>
</feature>
<evidence type="ECO:0000313" key="2">
    <source>
        <dbReference type="EMBL" id="KAF9472755.1"/>
    </source>
</evidence>
<dbReference type="InterPro" id="IPR021109">
    <property type="entry name" value="Peptidase_aspartic_dom_sf"/>
</dbReference>
<dbReference type="OrthoDB" id="2369050at2759"/>
<keyword evidence="3" id="KW-1185">Reference proteome</keyword>
<proteinExistence type="predicted"/>
<accession>A0A9P5YQA2</accession>
<comment type="caution">
    <text evidence="2">The sequence shown here is derived from an EMBL/GenBank/DDBJ whole genome shotgun (WGS) entry which is preliminary data.</text>
</comment>
<dbReference type="EMBL" id="MU155501">
    <property type="protein sequence ID" value="KAF9472755.1"/>
    <property type="molecule type" value="Genomic_DNA"/>
</dbReference>
<dbReference type="Proteomes" id="UP000807469">
    <property type="component" value="Unassembled WGS sequence"/>
</dbReference>
<evidence type="ECO:0000313" key="3">
    <source>
        <dbReference type="Proteomes" id="UP000807469"/>
    </source>
</evidence>
<reference evidence="2" key="1">
    <citation type="submission" date="2020-11" db="EMBL/GenBank/DDBJ databases">
        <authorList>
            <consortium name="DOE Joint Genome Institute"/>
            <person name="Ahrendt S."/>
            <person name="Riley R."/>
            <person name="Andreopoulos W."/>
            <person name="Labutti K."/>
            <person name="Pangilinan J."/>
            <person name="Ruiz-Duenas F.J."/>
            <person name="Barrasa J.M."/>
            <person name="Sanchez-Garcia M."/>
            <person name="Camarero S."/>
            <person name="Miyauchi S."/>
            <person name="Serrano A."/>
            <person name="Linde D."/>
            <person name="Babiker R."/>
            <person name="Drula E."/>
            <person name="Ayuso-Fernandez I."/>
            <person name="Pacheco R."/>
            <person name="Padilla G."/>
            <person name="Ferreira P."/>
            <person name="Barriuso J."/>
            <person name="Kellner H."/>
            <person name="Castanera R."/>
            <person name="Alfaro M."/>
            <person name="Ramirez L."/>
            <person name="Pisabarro A.G."/>
            <person name="Kuo A."/>
            <person name="Tritt A."/>
            <person name="Lipzen A."/>
            <person name="He G."/>
            <person name="Yan M."/>
            <person name="Ng V."/>
            <person name="Cullen D."/>
            <person name="Martin F."/>
            <person name="Rosso M.-N."/>
            <person name="Henrissat B."/>
            <person name="Hibbett D."/>
            <person name="Martinez A.T."/>
            <person name="Grigoriev I.V."/>
        </authorList>
    </citation>
    <scope>NUCLEOTIDE SEQUENCE</scope>
    <source>
        <strain evidence="2">CIRM-BRFM 674</strain>
    </source>
</reference>
<feature type="compositionally biased region" description="Basic and acidic residues" evidence="1">
    <location>
        <begin position="136"/>
        <end position="145"/>
    </location>
</feature>
<sequence length="502" mass="56185">MLEPRLQKWYTTQMATIDAMSLVDYVKALAKYVLPSNWPHQTRQSILSARQGESKRFADWRVDMENKNEILDTLSKTFALSPTSLRDLLEANTRTALCDSLAHRPIGQEVTYTEWAAEVEARDEELRDEERRLEARLTARTEHRPQQKKTLAQRLEPAATTTGSSAGRITLPKLTDAEKTLLDAHEGCRRCRKFYVGHRGDDGTCPMAKAGTWPDPTTYKTLTTTMATEAAADKKNTKRIPVGFVPALDNDTYAPSLDPLPPFTMPHLYANFTALSPSTPDLHIMTKSLLDIGCPSTVISGRLANRLRLHRYPLPKKEDNLSSLSGTPLSSLEYVELELSQSRGAWRSKVIRAKVNEDLPIPLILGIPFLSHEHIIIDVHARTALVRETGHDLLNPLIPRLVYDATTSARSQPTVEFVPENSERRLYEDRISTSTTSSAQTPTANPNVPSLSAATMAAIRQRIETLAFLEQLQARDAALKHEFADCFPTRLPDVGSMPDHIY</sequence>
<feature type="region of interest" description="Disordered" evidence="1">
    <location>
        <begin position="430"/>
        <end position="449"/>
    </location>
</feature>
<organism evidence="2 3">
    <name type="scientific">Pholiota conissans</name>
    <dbReference type="NCBI Taxonomy" id="109636"/>
    <lineage>
        <taxon>Eukaryota</taxon>
        <taxon>Fungi</taxon>
        <taxon>Dikarya</taxon>
        <taxon>Basidiomycota</taxon>
        <taxon>Agaricomycotina</taxon>
        <taxon>Agaricomycetes</taxon>
        <taxon>Agaricomycetidae</taxon>
        <taxon>Agaricales</taxon>
        <taxon>Agaricineae</taxon>
        <taxon>Strophariaceae</taxon>
        <taxon>Pholiota</taxon>
    </lineage>
</organism>
<dbReference type="Gene3D" id="2.40.70.10">
    <property type="entry name" value="Acid Proteases"/>
    <property type="match status" value="1"/>
</dbReference>
<name>A0A9P5YQA2_9AGAR</name>
<protein>
    <submittedName>
        <fullName evidence="2">Uncharacterized protein</fullName>
    </submittedName>
</protein>
<feature type="non-terminal residue" evidence="2">
    <location>
        <position position="502"/>
    </location>
</feature>